<dbReference type="InterPro" id="IPR038071">
    <property type="entry name" value="UROD/MetE-like_sf"/>
</dbReference>
<dbReference type="InterPro" id="IPR052024">
    <property type="entry name" value="Methanogen_methyltrans"/>
</dbReference>
<accession>A0A9D1D8C4</accession>
<reference evidence="2" key="1">
    <citation type="submission" date="2020-10" db="EMBL/GenBank/DDBJ databases">
        <authorList>
            <person name="Gilroy R."/>
        </authorList>
    </citation>
    <scope>NUCLEOTIDE SEQUENCE</scope>
    <source>
        <strain evidence="2">ChiHjej9B8-7071</strain>
    </source>
</reference>
<evidence type="ECO:0000313" key="2">
    <source>
        <dbReference type="EMBL" id="HIR09714.1"/>
    </source>
</evidence>
<evidence type="ECO:0000313" key="3">
    <source>
        <dbReference type="Proteomes" id="UP000824258"/>
    </source>
</evidence>
<dbReference type="Pfam" id="PF01208">
    <property type="entry name" value="URO-D"/>
    <property type="match status" value="1"/>
</dbReference>
<dbReference type="PANTHER" id="PTHR47099">
    <property type="entry name" value="METHYLCOBAMIDE:COM METHYLTRANSFERASE MTBA"/>
    <property type="match status" value="1"/>
</dbReference>
<name>A0A9D1D8C4_9FIRM</name>
<dbReference type="PANTHER" id="PTHR47099:SF1">
    <property type="entry name" value="METHYLCOBAMIDE:COM METHYLTRANSFERASE MTBA"/>
    <property type="match status" value="1"/>
</dbReference>
<dbReference type="GO" id="GO:0006779">
    <property type="term" value="P:porphyrin-containing compound biosynthetic process"/>
    <property type="evidence" value="ECO:0007669"/>
    <property type="project" value="InterPro"/>
</dbReference>
<dbReference type="Proteomes" id="UP000824258">
    <property type="component" value="Unassembled WGS sequence"/>
</dbReference>
<proteinExistence type="predicted"/>
<organism evidence="2 3">
    <name type="scientific">Candidatus Avoscillospira stercoripullorum</name>
    <dbReference type="NCBI Taxonomy" id="2840709"/>
    <lineage>
        <taxon>Bacteria</taxon>
        <taxon>Bacillati</taxon>
        <taxon>Bacillota</taxon>
        <taxon>Clostridia</taxon>
        <taxon>Eubacteriales</taxon>
        <taxon>Oscillospiraceae</taxon>
        <taxon>Oscillospiraceae incertae sedis</taxon>
        <taxon>Candidatus Avoscillospira</taxon>
    </lineage>
</organism>
<dbReference type="EMBL" id="DVGD01000147">
    <property type="protein sequence ID" value="HIR09714.1"/>
    <property type="molecule type" value="Genomic_DNA"/>
</dbReference>
<comment type="caution">
    <text evidence="2">The sequence shown here is derived from an EMBL/GenBank/DDBJ whole genome shotgun (WGS) entry which is preliminary data.</text>
</comment>
<dbReference type="Gene3D" id="3.20.20.210">
    <property type="match status" value="1"/>
</dbReference>
<dbReference type="AlphaFoldDB" id="A0A9D1D8C4"/>
<gene>
    <name evidence="2" type="ORF">IAA70_04850</name>
</gene>
<feature type="domain" description="Uroporphyrinogen decarboxylase (URO-D)" evidence="1">
    <location>
        <begin position="112"/>
        <end position="321"/>
    </location>
</feature>
<dbReference type="GO" id="GO:0004853">
    <property type="term" value="F:uroporphyrinogen decarboxylase activity"/>
    <property type="evidence" value="ECO:0007669"/>
    <property type="project" value="InterPro"/>
</dbReference>
<dbReference type="InterPro" id="IPR000257">
    <property type="entry name" value="Uroporphyrinogen_deCOase"/>
</dbReference>
<protein>
    <submittedName>
        <fullName evidence="2">Uroporphyrinogen decarboxylase</fullName>
    </submittedName>
</protein>
<dbReference type="SUPFAM" id="SSF51726">
    <property type="entry name" value="UROD/MetE-like"/>
    <property type="match status" value="1"/>
</dbReference>
<reference evidence="2" key="2">
    <citation type="journal article" date="2021" name="PeerJ">
        <title>Extensive microbial diversity within the chicken gut microbiome revealed by metagenomics and culture.</title>
        <authorList>
            <person name="Gilroy R."/>
            <person name="Ravi A."/>
            <person name="Getino M."/>
            <person name="Pursley I."/>
            <person name="Horton D.L."/>
            <person name="Alikhan N.F."/>
            <person name="Baker D."/>
            <person name="Gharbi K."/>
            <person name="Hall N."/>
            <person name="Watson M."/>
            <person name="Adriaenssens E.M."/>
            <person name="Foster-Nyarko E."/>
            <person name="Jarju S."/>
            <person name="Secka A."/>
            <person name="Antonio M."/>
            <person name="Oren A."/>
            <person name="Chaudhuri R.R."/>
            <person name="La Ragione R."/>
            <person name="Hildebrand F."/>
            <person name="Pallen M.J."/>
        </authorList>
    </citation>
    <scope>NUCLEOTIDE SEQUENCE</scope>
    <source>
        <strain evidence="2">ChiHjej9B8-7071</strain>
    </source>
</reference>
<sequence length="331" mass="37680">MLTKRQNLLETIHGGNPDRYVNMFEAFGFTSYIPFSLHDHRPNPGDLNVVNSWGVTRSWPVGNPGPFPIHTADRLVVKDIAEWQRYVKAPQVVYDAKEWEQAIAHAEKIDRNEQFVTATFAPGIFENIHYLCEMQNTLMAFYEEPEALQELIEFLGEWEISYAQEVCKYLKPDCLFQHDDWGSQISTFISPDMFEEFLLPVYKKVYGYYKSHGVELIVHHSDSFAATLVPYMIEMGIDIWQGVMTTNNIPELIQKYGGQISFMGGIDSAAVDHEGWTEEEIQKKVFEACDACGKHYFIPSASQGGAMATYPGVYDALTRAINAKSVIDFAK</sequence>
<evidence type="ECO:0000259" key="1">
    <source>
        <dbReference type="Pfam" id="PF01208"/>
    </source>
</evidence>